<accession>A0A656HDB2</accession>
<gene>
    <name evidence="2" type="ORF">Thini_1575</name>
</gene>
<dbReference type="RefSeq" id="WP_002708114.1">
    <property type="nucleotide sequence ID" value="NZ_JH651384.1"/>
</dbReference>
<name>A0A656HDB2_THINJ</name>
<reference evidence="3" key="1">
    <citation type="journal article" date="2011" name="Stand. Genomic Sci.">
        <title>Genome sequence of the filamentous, gliding Thiothrix nivea neotype strain (JP2(T)).</title>
        <authorList>
            <person name="Lapidus A."/>
            <person name="Nolan M."/>
            <person name="Lucas S."/>
            <person name="Glavina Del Rio T."/>
            <person name="Tice H."/>
            <person name="Cheng J.F."/>
            <person name="Tapia R."/>
            <person name="Han C."/>
            <person name="Goodwin L."/>
            <person name="Pitluck S."/>
            <person name="Liolios K."/>
            <person name="Pagani I."/>
            <person name="Ivanova N."/>
            <person name="Huntemann M."/>
            <person name="Mavromatis K."/>
            <person name="Mikhailova N."/>
            <person name="Pati A."/>
            <person name="Chen A."/>
            <person name="Palaniappan K."/>
            <person name="Land M."/>
            <person name="Brambilla E.M."/>
            <person name="Rohde M."/>
            <person name="Abt B."/>
            <person name="Verbarg S."/>
            <person name="Goker M."/>
            <person name="Bristow J."/>
            <person name="Eisen J.A."/>
            <person name="Markowitz V."/>
            <person name="Hugenholtz P."/>
            <person name="Kyrpides N.C."/>
            <person name="Klenk H.P."/>
            <person name="Woyke T."/>
        </authorList>
    </citation>
    <scope>NUCLEOTIDE SEQUENCE [LARGE SCALE GENOMIC DNA]</scope>
    <source>
        <strain evidence="3">ATCC 35100 / DSM 5205 / JP2</strain>
    </source>
</reference>
<protein>
    <submittedName>
        <fullName evidence="2">Major facilitator transporter</fullName>
    </submittedName>
</protein>
<keyword evidence="1" id="KW-1133">Transmembrane helix</keyword>
<organism evidence="2 3">
    <name type="scientific">Thiothrix nivea (strain ATCC 35100 / DSM 5205 / JP2)</name>
    <dbReference type="NCBI Taxonomy" id="870187"/>
    <lineage>
        <taxon>Bacteria</taxon>
        <taxon>Pseudomonadati</taxon>
        <taxon>Pseudomonadota</taxon>
        <taxon>Gammaproteobacteria</taxon>
        <taxon>Thiotrichales</taxon>
        <taxon>Thiotrichaceae</taxon>
        <taxon>Thiothrix</taxon>
    </lineage>
</organism>
<dbReference type="AlphaFoldDB" id="A0A656HDB2"/>
<proteinExistence type="predicted"/>
<dbReference type="EMBL" id="JH651384">
    <property type="protein sequence ID" value="EIJ34172.1"/>
    <property type="molecule type" value="Genomic_DNA"/>
</dbReference>
<keyword evidence="1" id="KW-0472">Membrane</keyword>
<keyword evidence="1" id="KW-0812">Transmembrane</keyword>
<evidence type="ECO:0000256" key="1">
    <source>
        <dbReference type="SAM" id="Phobius"/>
    </source>
</evidence>
<keyword evidence="3" id="KW-1185">Reference proteome</keyword>
<sequence>MQGKELLDRLYDYVTGDEDARVCKDIPTSACHHQPRNFFAYLVANLLNKVADEISSAKLILPWLLGTLGAPLAFTGFLVRRGMRNN</sequence>
<dbReference type="Proteomes" id="UP000005317">
    <property type="component" value="Unassembled WGS sequence"/>
</dbReference>
<evidence type="ECO:0000313" key="2">
    <source>
        <dbReference type="EMBL" id="EIJ34172.1"/>
    </source>
</evidence>
<feature type="transmembrane region" description="Helical" evidence="1">
    <location>
        <begin position="60"/>
        <end position="79"/>
    </location>
</feature>
<evidence type="ECO:0000313" key="3">
    <source>
        <dbReference type="Proteomes" id="UP000005317"/>
    </source>
</evidence>